<dbReference type="Pfam" id="PF09631">
    <property type="entry name" value="Sen15"/>
    <property type="match status" value="1"/>
</dbReference>
<dbReference type="Gene3D" id="3.40.1350.10">
    <property type="match status" value="1"/>
</dbReference>
<evidence type="ECO:0000313" key="6">
    <source>
        <dbReference type="Proteomes" id="UP000054007"/>
    </source>
</evidence>
<feature type="region of interest" description="Disordered" evidence="3">
    <location>
        <begin position="51"/>
        <end position="70"/>
    </location>
</feature>
<evidence type="ECO:0000259" key="4">
    <source>
        <dbReference type="Pfam" id="PF09631"/>
    </source>
</evidence>
<comment type="similarity">
    <text evidence="1">Belongs to the SEN15 family.</text>
</comment>
<dbReference type="EMBL" id="KN880487">
    <property type="protein sequence ID" value="KIY69261.1"/>
    <property type="molecule type" value="Genomic_DNA"/>
</dbReference>
<accession>A0A0D7BHY9</accession>
<dbReference type="InterPro" id="IPR011856">
    <property type="entry name" value="tRNA_endonuc-like_dom_sf"/>
</dbReference>
<dbReference type="SUPFAM" id="SSF53032">
    <property type="entry name" value="tRNA-intron endonuclease catalytic domain-like"/>
    <property type="match status" value="1"/>
</dbReference>
<organism evidence="5 6">
    <name type="scientific">Cylindrobasidium torrendii FP15055 ss-10</name>
    <dbReference type="NCBI Taxonomy" id="1314674"/>
    <lineage>
        <taxon>Eukaryota</taxon>
        <taxon>Fungi</taxon>
        <taxon>Dikarya</taxon>
        <taxon>Basidiomycota</taxon>
        <taxon>Agaricomycotina</taxon>
        <taxon>Agaricomycetes</taxon>
        <taxon>Agaricomycetidae</taxon>
        <taxon>Agaricales</taxon>
        <taxon>Marasmiineae</taxon>
        <taxon>Physalacriaceae</taxon>
        <taxon>Cylindrobasidium</taxon>
    </lineage>
</organism>
<evidence type="ECO:0000256" key="2">
    <source>
        <dbReference type="ARBA" id="ARBA00022694"/>
    </source>
</evidence>
<evidence type="ECO:0000256" key="1">
    <source>
        <dbReference type="ARBA" id="ARBA00006091"/>
    </source>
</evidence>
<dbReference type="InterPro" id="IPR018593">
    <property type="entry name" value="tRNA-endonuc_su_Sen15"/>
</dbReference>
<dbReference type="GO" id="GO:0000213">
    <property type="term" value="F:tRNA-intron lyase activity"/>
    <property type="evidence" value="ECO:0007669"/>
    <property type="project" value="TreeGrafter"/>
</dbReference>
<dbReference type="PANTHER" id="PTHR28518:SF1">
    <property type="entry name" value="TRNA-SPLICING ENDONUCLEASE SUBUNIT SEN15"/>
    <property type="match status" value="1"/>
</dbReference>
<evidence type="ECO:0000313" key="5">
    <source>
        <dbReference type="EMBL" id="KIY69261.1"/>
    </source>
</evidence>
<dbReference type="InterPro" id="IPR042777">
    <property type="entry name" value="Sen15_fungi"/>
</dbReference>
<dbReference type="GO" id="GO:0000214">
    <property type="term" value="C:tRNA-intron endonuclease complex"/>
    <property type="evidence" value="ECO:0007669"/>
    <property type="project" value="InterPro"/>
</dbReference>
<reference evidence="5 6" key="1">
    <citation type="journal article" date="2015" name="Fungal Genet. Biol.">
        <title>Evolution of novel wood decay mechanisms in Agaricales revealed by the genome sequences of Fistulina hepatica and Cylindrobasidium torrendii.</title>
        <authorList>
            <person name="Floudas D."/>
            <person name="Held B.W."/>
            <person name="Riley R."/>
            <person name="Nagy L.G."/>
            <person name="Koehler G."/>
            <person name="Ransdell A.S."/>
            <person name="Younus H."/>
            <person name="Chow J."/>
            <person name="Chiniquy J."/>
            <person name="Lipzen A."/>
            <person name="Tritt A."/>
            <person name="Sun H."/>
            <person name="Haridas S."/>
            <person name="LaButti K."/>
            <person name="Ohm R.A."/>
            <person name="Kues U."/>
            <person name="Blanchette R.A."/>
            <person name="Grigoriev I.V."/>
            <person name="Minto R.E."/>
            <person name="Hibbett D.S."/>
        </authorList>
    </citation>
    <scope>NUCLEOTIDE SEQUENCE [LARGE SCALE GENOMIC DNA]</scope>
    <source>
        <strain evidence="5 6">FP15055 ss-10</strain>
    </source>
</reference>
<dbReference type="AlphaFoldDB" id="A0A0D7BHY9"/>
<evidence type="ECO:0000256" key="3">
    <source>
        <dbReference type="SAM" id="MobiDB-lite"/>
    </source>
</evidence>
<protein>
    <recommendedName>
        <fullName evidence="4">tRNA-splicing endonuclease subunit Sen15 domain-containing protein</fullName>
    </recommendedName>
</protein>
<feature type="compositionally biased region" description="Basic and acidic residues" evidence="3">
    <location>
        <begin position="51"/>
        <end position="60"/>
    </location>
</feature>
<dbReference type="InterPro" id="IPR036167">
    <property type="entry name" value="tRNA_intron_Endo_cat-like_sf"/>
</dbReference>
<keyword evidence="6" id="KW-1185">Reference proteome</keyword>
<keyword evidence="2" id="KW-0819">tRNA processing</keyword>
<dbReference type="GO" id="GO:0000379">
    <property type="term" value="P:tRNA-type intron splice site recognition and cleavage"/>
    <property type="evidence" value="ECO:0007669"/>
    <property type="project" value="InterPro"/>
</dbReference>
<feature type="domain" description="tRNA-splicing endonuclease subunit Sen15" evidence="4">
    <location>
        <begin position="29"/>
        <end position="121"/>
    </location>
</feature>
<gene>
    <name evidence="5" type="ORF">CYLTODRAFT_372999</name>
</gene>
<dbReference type="PANTHER" id="PTHR28518">
    <property type="entry name" value="TRNA-SPLICING ENDONUCLEASE SUBUNIT SEN15"/>
    <property type="match status" value="1"/>
</dbReference>
<dbReference type="OrthoDB" id="10002170at2759"/>
<dbReference type="Proteomes" id="UP000054007">
    <property type="component" value="Unassembled WGS sequence"/>
</dbReference>
<dbReference type="STRING" id="1314674.A0A0D7BHY9"/>
<dbReference type="GO" id="GO:0003676">
    <property type="term" value="F:nucleic acid binding"/>
    <property type="evidence" value="ECO:0007669"/>
    <property type="project" value="InterPro"/>
</dbReference>
<name>A0A0D7BHY9_9AGAR</name>
<sequence length="123" mass="13511">MFTPATHPSAEILAPLLSKYPATSSSLFQVYNDVRYAQSWTDVQVVDLGERGAVKGKRSDTDEDEPETSYVVPCRISETISFSWIQEAFSALDGPEAVYLGITADDSSVVYYKLSKGIVKPPL</sequence>
<proteinExistence type="inferred from homology"/>